<dbReference type="OrthoDB" id="1929473at2759"/>
<dbReference type="PANTHER" id="PTHR33116">
    <property type="entry name" value="REVERSE TRANSCRIPTASE ZINC-BINDING DOMAIN-CONTAINING PROTEIN-RELATED-RELATED"/>
    <property type="match status" value="1"/>
</dbReference>
<protein>
    <submittedName>
        <fullName evidence="1">Uncharacterized protein</fullName>
    </submittedName>
</protein>
<gene>
    <name evidence="1" type="ORF">FNV43_RR19962</name>
</gene>
<name>A0A8K0E076_9ROSA</name>
<sequence>MSTFRVPKGVCEDMDSIVRQFWWGSKQGKNRYLALRNWKELCKPKDVGGLGFRSFWDYNTALLSKLGWKIASGEESLWSELLKARYLRHDDFFKCEAKSGDSWVWKGILSTKKEAMEDETTSSSEIVPLEDPCSCIPSRKSSNSKGELIPQGRSSCRFEANTELKALEWASEVVAQDNP</sequence>
<dbReference type="Proteomes" id="UP000796880">
    <property type="component" value="Unassembled WGS sequence"/>
</dbReference>
<organism evidence="1 2">
    <name type="scientific">Rhamnella rubrinervis</name>
    <dbReference type="NCBI Taxonomy" id="2594499"/>
    <lineage>
        <taxon>Eukaryota</taxon>
        <taxon>Viridiplantae</taxon>
        <taxon>Streptophyta</taxon>
        <taxon>Embryophyta</taxon>
        <taxon>Tracheophyta</taxon>
        <taxon>Spermatophyta</taxon>
        <taxon>Magnoliopsida</taxon>
        <taxon>eudicotyledons</taxon>
        <taxon>Gunneridae</taxon>
        <taxon>Pentapetalae</taxon>
        <taxon>rosids</taxon>
        <taxon>fabids</taxon>
        <taxon>Rosales</taxon>
        <taxon>Rhamnaceae</taxon>
        <taxon>rhamnoid group</taxon>
        <taxon>Rhamneae</taxon>
        <taxon>Rhamnella</taxon>
    </lineage>
</organism>
<evidence type="ECO:0000313" key="1">
    <source>
        <dbReference type="EMBL" id="KAF3437209.1"/>
    </source>
</evidence>
<accession>A0A8K0E076</accession>
<proteinExistence type="predicted"/>
<evidence type="ECO:0000313" key="2">
    <source>
        <dbReference type="Proteomes" id="UP000796880"/>
    </source>
</evidence>
<dbReference type="PANTHER" id="PTHR33116:SF86">
    <property type="entry name" value="REVERSE TRANSCRIPTASE DOMAIN-CONTAINING PROTEIN"/>
    <property type="match status" value="1"/>
</dbReference>
<dbReference type="EMBL" id="VOIH02000009">
    <property type="protein sequence ID" value="KAF3437209.1"/>
    <property type="molecule type" value="Genomic_DNA"/>
</dbReference>
<dbReference type="AlphaFoldDB" id="A0A8K0E076"/>
<reference evidence="1" key="1">
    <citation type="submission" date="2020-03" db="EMBL/GenBank/DDBJ databases">
        <title>A high-quality chromosome-level genome assembly of a woody plant with both climbing and erect habits, Rhamnella rubrinervis.</title>
        <authorList>
            <person name="Lu Z."/>
            <person name="Yang Y."/>
            <person name="Zhu X."/>
            <person name="Sun Y."/>
        </authorList>
    </citation>
    <scope>NUCLEOTIDE SEQUENCE</scope>
    <source>
        <strain evidence="1">BYM</strain>
        <tissue evidence="1">Leaf</tissue>
    </source>
</reference>
<comment type="caution">
    <text evidence="1">The sequence shown here is derived from an EMBL/GenBank/DDBJ whole genome shotgun (WGS) entry which is preliminary data.</text>
</comment>
<keyword evidence="2" id="KW-1185">Reference proteome</keyword>